<feature type="region of interest" description="Disordered" evidence="1">
    <location>
        <begin position="58"/>
        <end position="83"/>
    </location>
</feature>
<dbReference type="RefSeq" id="WP_270160410.1">
    <property type="nucleotide sequence ID" value="NZ_CP089391.1"/>
</dbReference>
<dbReference type="Proteomes" id="UP001179614">
    <property type="component" value="Chromosome"/>
</dbReference>
<accession>A0ABY7MDI6</accession>
<dbReference type="EMBL" id="CP089391">
    <property type="protein sequence ID" value="WBL75588.1"/>
    <property type="molecule type" value="Genomic_DNA"/>
</dbReference>
<protein>
    <submittedName>
        <fullName evidence="2">Uncharacterized protein</fullName>
    </submittedName>
</protein>
<evidence type="ECO:0000313" key="3">
    <source>
        <dbReference type="Proteomes" id="UP001179614"/>
    </source>
</evidence>
<reference evidence="2" key="1">
    <citation type="submission" date="2021-12" db="EMBL/GenBank/DDBJ databases">
        <title>Bradyrhizobium xenonodulans sp. nov.</title>
        <authorList>
            <person name="Claassens R."/>
            <person name="Venter S.N."/>
            <person name="Beukes C.W."/>
            <person name="Stepkowski T."/>
            <person name="Steenkamp E.T."/>
        </authorList>
    </citation>
    <scope>NUCLEOTIDE SEQUENCE</scope>
    <source>
        <strain evidence="2">14AB</strain>
    </source>
</reference>
<keyword evidence="3" id="KW-1185">Reference proteome</keyword>
<evidence type="ECO:0000313" key="2">
    <source>
        <dbReference type="EMBL" id="WBL75588.1"/>
    </source>
</evidence>
<sequence length="83" mass="8685">MFSASAVTAWLASKGVGLLLGALAKLLLDGWNSYQSNQALKQAGNAEVAAKVNAETVETQDAMDQVSRPSDDAVADSLRSGRF</sequence>
<organism evidence="2 3">
    <name type="scientific">Bradyrhizobium xenonodulans</name>
    <dbReference type="NCBI Taxonomy" id="2736875"/>
    <lineage>
        <taxon>Bacteria</taxon>
        <taxon>Pseudomonadati</taxon>
        <taxon>Pseudomonadota</taxon>
        <taxon>Alphaproteobacteria</taxon>
        <taxon>Hyphomicrobiales</taxon>
        <taxon>Nitrobacteraceae</taxon>
        <taxon>Bradyrhizobium</taxon>
    </lineage>
</organism>
<gene>
    <name evidence="2" type="ORF">I3J27_21380</name>
</gene>
<proteinExistence type="predicted"/>
<evidence type="ECO:0000256" key="1">
    <source>
        <dbReference type="SAM" id="MobiDB-lite"/>
    </source>
</evidence>
<name>A0ABY7MDI6_9BRAD</name>